<dbReference type="PANTHER" id="PTHR43861">
    <property type="entry name" value="TRANS-ACONITATE 2-METHYLTRANSFERASE-RELATED"/>
    <property type="match status" value="1"/>
</dbReference>
<dbReference type="PANTHER" id="PTHR43861:SF1">
    <property type="entry name" value="TRANS-ACONITATE 2-METHYLTRANSFERASE"/>
    <property type="match status" value="1"/>
</dbReference>
<accession>A0A936YTR7</accession>
<evidence type="ECO:0000259" key="1">
    <source>
        <dbReference type="Pfam" id="PF08241"/>
    </source>
</evidence>
<dbReference type="RefSeq" id="WP_201657739.1">
    <property type="nucleotide sequence ID" value="NZ_JAEQNC010000005.1"/>
</dbReference>
<keyword evidence="2" id="KW-0808">Transferase</keyword>
<dbReference type="CDD" id="cd02440">
    <property type="entry name" value="AdoMet_MTases"/>
    <property type="match status" value="1"/>
</dbReference>
<protein>
    <submittedName>
        <fullName evidence="2">Class I SAM-dependent methyltransferase</fullName>
    </submittedName>
</protein>
<feature type="domain" description="Methyltransferase type 11" evidence="1">
    <location>
        <begin position="72"/>
        <end position="159"/>
    </location>
</feature>
<organism evidence="2 3">
    <name type="scientific">Rhizobium setariae</name>
    <dbReference type="NCBI Taxonomy" id="2801340"/>
    <lineage>
        <taxon>Bacteria</taxon>
        <taxon>Pseudomonadati</taxon>
        <taxon>Pseudomonadota</taxon>
        <taxon>Alphaproteobacteria</taxon>
        <taxon>Hyphomicrobiales</taxon>
        <taxon>Rhizobiaceae</taxon>
        <taxon>Rhizobium/Agrobacterium group</taxon>
        <taxon>Rhizobium</taxon>
    </lineage>
</organism>
<dbReference type="InterPro" id="IPR029063">
    <property type="entry name" value="SAM-dependent_MTases_sf"/>
</dbReference>
<proteinExistence type="predicted"/>
<evidence type="ECO:0000313" key="2">
    <source>
        <dbReference type="EMBL" id="MBL0372657.1"/>
    </source>
</evidence>
<evidence type="ECO:0000313" key="3">
    <source>
        <dbReference type="Proteomes" id="UP000633219"/>
    </source>
</evidence>
<dbReference type="Proteomes" id="UP000633219">
    <property type="component" value="Unassembled WGS sequence"/>
</dbReference>
<keyword evidence="3" id="KW-1185">Reference proteome</keyword>
<gene>
    <name evidence="2" type="ORF">JJB09_11515</name>
</gene>
<sequence>MAAHALRNDNVFQIEPEYRSLEEKYARFDKFLKGLWSDVYPEYTSTLHDQITASVWQRVKETYPIPAGAKVLDVGCGQGVALKHFAADNLDAIGIAIGEDVNICRQQGFNAVEMDLSFLEFADESFDLVWCRHVLEHSVFPLFSLAETYRVLKPGGVLYMEVPAPDTASRHQTNPNHYSVLGKSMWQQLLKRAGYSKVTIADVTFNVPAGPDAYWSFIVKKDD</sequence>
<dbReference type="Pfam" id="PF08241">
    <property type="entry name" value="Methyltransf_11"/>
    <property type="match status" value="1"/>
</dbReference>
<dbReference type="AlphaFoldDB" id="A0A936YTR7"/>
<dbReference type="EMBL" id="JAEQNC010000005">
    <property type="protein sequence ID" value="MBL0372657.1"/>
    <property type="molecule type" value="Genomic_DNA"/>
</dbReference>
<reference evidence="2" key="1">
    <citation type="submission" date="2021-01" db="EMBL/GenBank/DDBJ databases">
        <title>Rhizobium sp. strain KVB221 16S ribosomal RNA gene Genome sequencing and assembly.</title>
        <authorList>
            <person name="Kang M."/>
        </authorList>
    </citation>
    <scope>NUCLEOTIDE SEQUENCE</scope>
    <source>
        <strain evidence="2">KVB221</strain>
    </source>
</reference>
<dbReference type="SUPFAM" id="SSF53335">
    <property type="entry name" value="S-adenosyl-L-methionine-dependent methyltransferases"/>
    <property type="match status" value="1"/>
</dbReference>
<dbReference type="GO" id="GO:0032259">
    <property type="term" value="P:methylation"/>
    <property type="evidence" value="ECO:0007669"/>
    <property type="project" value="UniProtKB-KW"/>
</dbReference>
<dbReference type="InterPro" id="IPR013216">
    <property type="entry name" value="Methyltransf_11"/>
</dbReference>
<name>A0A936YTR7_9HYPH</name>
<dbReference type="GO" id="GO:0008757">
    <property type="term" value="F:S-adenosylmethionine-dependent methyltransferase activity"/>
    <property type="evidence" value="ECO:0007669"/>
    <property type="project" value="InterPro"/>
</dbReference>
<keyword evidence="2" id="KW-0489">Methyltransferase</keyword>
<comment type="caution">
    <text evidence="2">The sequence shown here is derived from an EMBL/GenBank/DDBJ whole genome shotgun (WGS) entry which is preliminary data.</text>
</comment>
<dbReference type="Gene3D" id="3.40.50.150">
    <property type="entry name" value="Vaccinia Virus protein VP39"/>
    <property type="match status" value="1"/>
</dbReference>